<dbReference type="STRING" id="283909.R7TXS7"/>
<gene>
    <name evidence="15" type="ORF">CAPTEDRAFT_177712</name>
</gene>
<dbReference type="EMBL" id="KB307841">
    <property type="protein sequence ID" value="ELT98539.1"/>
    <property type="molecule type" value="Genomic_DNA"/>
</dbReference>
<feature type="region of interest" description="Disordered" evidence="13">
    <location>
        <begin position="1176"/>
        <end position="1195"/>
    </location>
</feature>
<dbReference type="EnsemblMetazoa" id="CapteT177712">
    <property type="protein sequence ID" value="CapteP177712"/>
    <property type="gene ID" value="CapteG177712"/>
</dbReference>
<keyword evidence="6 14" id="KW-0812">Transmembrane</keyword>
<dbReference type="Proteomes" id="UP000014760">
    <property type="component" value="Unassembled WGS sequence"/>
</dbReference>
<feature type="compositionally biased region" description="Basic residues" evidence="13">
    <location>
        <begin position="73"/>
        <end position="93"/>
    </location>
</feature>
<feature type="transmembrane region" description="Helical" evidence="14">
    <location>
        <begin position="1046"/>
        <end position="1067"/>
    </location>
</feature>
<name>R7TXS7_CAPTE</name>
<protein>
    <recommendedName>
        <fullName evidence="2">chitin synthase</fullName>
        <ecNumber evidence="2">2.4.1.16</ecNumber>
    </recommendedName>
</protein>
<feature type="transmembrane region" description="Helical" evidence="14">
    <location>
        <begin position="778"/>
        <end position="797"/>
    </location>
</feature>
<dbReference type="OMA" id="SALCQWF"/>
<reference evidence="16" key="3">
    <citation type="submission" date="2015-06" db="UniProtKB">
        <authorList>
            <consortium name="EnsemblMetazoa"/>
        </authorList>
    </citation>
    <scope>IDENTIFICATION</scope>
</reference>
<dbReference type="PANTHER" id="PTHR22914">
    <property type="entry name" value="CHITIN SYNTHASE"/>
    <property type="match status" value="1"/>
</dbReference>
<keyword evidence="8" id="KW-0175">Coiled coil</keyword>
<dbReference type="GO" id="GO:0004100">
    <property type="term" value="F:chitin synthase activity"/>
    <property type="evidence" value="ECO:0007669"/>
    <property type="project" value="UniProtKB-EC"/>
</dbReference>
<dbReference type="GO" id="GO:0005886">
    <property type="term" value="C:plasma membrane"/>
    <property type="evidence" value="ECO:0007669"/>
    <property type="project" value="UniProtKB-SubCell"/>
</dbReference>
<feature type="transmembrane region" description="Helical" evidence="14">
    <location>
        <begin position="717"/>
        <end position="738"/>
    </location>
</feature>
<evidence type="ECO:0000256" key="12">
    <source>
        <dbReference type="ARBA" id="ARBA00048014"/>
    </source>
</evidence>
<organism evidence="15">
    <name type="scientific">Capitella teleta</name>
    <name type="common">Polychaete worm</name>
    <dbReference type="NCBI Taxonomy" id="283909"/>
    <lineage>
        <taxon>Eukaryota</taxon>
        <taxon>Metazoa</taxon>
        <taxon>Spiralia</taxon>
        <taxon>Lophotrochozoa</taxon>
        <taxon>Annelida</taxon>
        <taxon>Polychaeta</taxon>
        <taxon>Sedentaria</taxon>
        <taxon>Scolecida</taxon>
        <taxon>Capitellidae</taxon>
        <taxon>Capitella</taxon>
    </lineage>
</organism>
<feature type="transmembrane region" description="Helical" evidence="14">
    <location>
        <begin position="750"/>
        <end position="766"/>
    </location>
</feature>
<comment type="subcellular location">
    <subcellularLocation>
        <location evidence="1">Cell membrane</location>
        <topology evidence="1">Multi-pass membrane protein</topology>
    </subcellularLocation>
</comment>
<feature type="transmembrane region" description="Helical" evidence="14">
    <location>
        <begin position="998"/>
        <end position="1019"/>
    </location>
</feature>
<dbReference type="PANTHER" id="PTHR22914:SF42">
    <property type="entry name" value="CHITIN SYNTHASE"/>
    <property type="match status" value="1"/>
</dbReference>
<evidence type="ECO:0000256" key="5">
    <source>
        <dbReference type="ARBA" id="ARBA00022679"/>
    </source>
</evidence>
<proteinExistence type="inferred from homology"/>
<feature type="region of interest" description="Disordered" evidence="13">
    <location>
        <begin position="881"/>
        <end position="905"/>
    </location>
</feature>
<reference evidence="15 17" key="2">
    <citation type="journal article" date="2013" name="Nature">
        <title>Insights into bilaterian evolution from three spiralian genomes.</title>
        <authorList>
            <person name="Simakov O."/>
            <person name="Marletaz F."/>
            <person name="Cho S.J."/>
            <person name="Edsinger-Gonzales E."/>
            <person name="Havlak P."/>
            <person name="Hellsten U."/>
            <person name="Kuo D.H."/>
            <person name="Larsson T."/>
            <person name="Lv J."/>
            <person name="Arendt D."/>
            <person name="Savage R."/>
            <person name="Osoegawa K."/>
            <person name="de Jong P."/>
            <person name="Grimwood J."/>
            <person name="Chapman J.A."/>
            <person name="Shapiro H."/>
            <person name="Aerts A."/>
            <person name="Otillar R.P."/>
            <person name="Terry A.Y."/>
            <person name="Boore J.L."/>
            <person name="Grigoriev I.V."/>
            <person name="Lindberg D.R."/>
            <person name="Seaver E.C."/>
            <person name="Weisblat D.A."/>
            <person name="Putnam N.H."/>
            <person name="Rokhsar D.S."/>
        </authorList>
    </citation>
    <scope>NUCLEOTIDE SEQUENCE</scope>
    <source>
        <strain evidence="15 17">I ESC-2004</strain>
    </source>
</reference>
<keyword evidence="4" id="KW-0328">Glycosyltransferase</keyword>
<comment type="similarity">
    <text evidence="11">Belongs to the chitin synthase family. Class IV subfamily.</text>
</comment>
<dbReference type="InterPro" id="IPR029044">
    <property type="entry name" value="Nucleotide-diphossugar_trans"/>
</dbReference>
<evidence type="ECO:0000256" key="1">
    <source>
        <dbReference type="ARBA" id="ARBA00004651"/>
    </source>
</evidence>
<evidence type="ECO:0000256" key="8">
    <source>
        <dbReference type="ARBA" id="ARBA00023054"/>
    </source>
</evidence>
<feature type="transmembrane region" description="Helical" evidence="14">
    <location>
        <begin position="651"/>
        <end position="679"/>
    </location>
</feature>
<evidence type="ECO:0000256" key="13">
    <source>
        <dbReference type="SAM" id="MobiDB-lite"/>
    </source>
</evidence>
<sequence>MADIFSNIANETAYDNSTNLEIFQAYDFDSNSTNIIPEYYQAEDYNYEEYGTLRLKRQADDDILDYEDSDPRRRNRNRNQSTRRPRNRARRPRPTPPPLYPELYEYDAQTEVDNSQVNKILYRFLPLIIQSASGAICYYFSRLACKLCMQGFSLMLPLTLLTPATVSIFCYLCHLDGWTRIGLPHLTIGHWPCPEIYLENSFHWQIGCALGLWWLSQLWISNHMWFSKSERLAKVERLFVLPQYCGILLEQGIMLNRRRNDFEDVPQPMIIKVDPAALDDSVSTSGSIISEGERARLQEGIHNRIYVCATMWHETANEMVQVLKSIMRMDEDQAARCNAQEYFGVKDPDYYEFEAHIFIDDGMDFQNKDKDKGPACNSFVKQLVDVMELAATSIHETQLVLAPPIKTPTSYGGRLTWTLPGGNLLYLHIKDKNKIRTKKRWSQVMYMYYLLGYRLLGNNDDSIYSNQSDAENTYLLTLDGDIDFKAESVTLLVDRMKKNKKVGAACGRIHPIGTGPMVWYQKFEYAIGHWLQKAAEHMLGCVLCSPGCFSLFRGSAIMDDNVMRTYATKSTEARHYVQYDQGEDRWLCTLLLQQGYKVEYCAAADASTYAPETFHEFYNQRRRWIPSTLANMMDLMSDYHRTVLVNDNISYLYMMYQAVVMGASLLAPATVILMVAGAVHVVIGGALYWLWLSVSIGAAIFYMLVCFKAKPETQITVAGYMSTAYAILMLAVSVGIVVQTAQDSWTSPNAMFIMVITGIFLLAGLLHPEEFMNLIPGILYFLCIPSGFLLLFIYAMINMKNVSWGTREMIKIEDPDAIKTKKKTSRRARVIREVRRILTILCCCIKNRCDEDGNYSRSAIKNSILEERQRSIVRQLDSIHGRAGEGSSKENAYESQPYQRRSERDKCKDSESIVYGQTQAVRDPYYSSLNEPKIQRDDLVNPYWLTDPDVGAGPTRYLDQNETQFWQKLIEKYLYPIEHNKGHENKIQRDLITLRNNAAFLFFMLNFLWLFIIFLLQVVQDQLKDTLYIRVPKHGGGTEDKHFEPLSVAFLVFFAMIILIQFISMLFHRYGTFLHILSSTSLRCCRQRYEPIAVEDIVQTVKVMQQIKGVLDDYDEDGDQDYDFLCEDLNNPDLSDANPDIVSCGAESTRRNRKTSHYSSKTLRGAFVKRYNALSKRSQKNKTKNQRPGIQQVFDNAAFQDQI</sequence>
<evidence type="ECO:0000256" key="2">
    <source>
        <dbReference type="ARBA" id="ARBA00012543"/>
    </source>
</evidence>
<dbReference type="GO" id="GO:0006031">
    <property type="term" value="P:chitin biosynthetic process"/>
    <property type="evidence" value="ECO:0007669"/>
    <property type="project" value="TreeGrafter"/>
</dbReference>
<comment type="catalytic activity">
    <reaction evidence="12">
        <text>[(1-&gt;4)-N-acetyl-beta-D-glucosaminyl](n) + UDP-N-acetyl-alpha-D-glucosamine = [(1-&gt;4)-N-acetyl-beta-D-glucosaminyl](n+1) + UDP + H(+)</text>
        <dbReference type="Rhea" id="RHEA:16637"/>
        <dbReference type="Rhea" id="RHEA-COMP:9593"/>
        <dbReference type="Rhea" id="RHEA-COMP:9595"/>
        <dbReference type="ChEBI" id="CHEBI:15378"/>
        <dbReference type="ChEBI" id="CHEBI:17029"/>
        <dbReference type="ChEBI" id="CHEBI:57705"/>
        <dbReference type="ChEBI" id="CHEBI:58223"/>
        <dbReference type="EC" id="2.4.1.16"/>
    </reaction>
</comment>
<evidence type="ECO:0000313" key="17">
    <source>
        <dbReference type="Proteomes" id="UP000014760"/>
    </source>
</evidence>
<reference evidence="17" key="1">
    <citation type="submission" date="2012-12" db="EMBL/GenBank/DDBJ databases">
        <authorList>
            <person name="Hellsten U."/>
            <person name="Grimwood J."/>
            <person name="Chapman J.A."/>
            <person name="Shapiro H."/>
            <person name="Aerts A."/>
            <person name="Otillar R.P."/>
            <person name="Terry A.Y."/>
            <person name="Boore J.L."/>
            <person name="Simakov O."/>
            <person name="Marletaz F."/>
            <person name="Cho S.-J."/>
            <person name="Edsinger-Gonzales E."/>
            <person name="Havlak P."/>
            <person name="Kuo D.-H."/>
            <person name="Larsson T."/>
            <person name="Lv J."/>
            <person name="Arendt D."/>
            <person name="Savage R."/>
            <person name="Osoegawa K."/>
            <person name="de Jong P."/>
            <person name="Lindberg D.R."/>
            <person name="Seaver E.C."/>
            <person name="Weisblat D.A."/>
            <person name="Putnam N.H."/>
            <person name="Grigoriev I.V."/>
            <person name="Rokhsar D.S."/>
        </authorList>
    </citation>
    <scope>NUCLEOTIDE SEQUENCE</scope>
    <source>
        <strain evidence="17">I ESC-2004</strain>
    </source>
</reference>
<dbReference type="HOGENOM" id="CLU_004002_2_2_1"/>
<keyword evidence="10" id="KW-0325">Glycoprotein</keyword>
<feature type="transmembrane region" description="Helical" evidence="14">
    <location>
        <begin position="686"/>
        <end position="705"/>
    </location>
</feature>
<dbReference type="FunFam" id="3.90.550.10:FF:000139">
    <property type="entry name" value="Chitin synthase 8"/>
    <property type="match status" value="1"/>
</dbReference>
<dbReference type="EC" id="2.4.1.16" evidence="2"/>
<accession>R7TXS7</accession>
<evidence type="ECO:0000256" key="4">
    <source>
        <dbReference type="ARBA" id="ARBA00022676"/>
    </source>
</evidence>
<dbReference type="EMBL" id="AMQN01010442">
    <property type="status" value="NOT_ANNOTATED_CDS"/>
    <property type="molecule type" value="Genomic_DNA"/>
</dbReference>
<evidence type="ECO:0000256" key="6">
    <source>
        <dbReference type="ARBA" id="ARBA00022692"/>
    </source>
</evidence>
<dbReference type="Pfam" id="PF03142">
    <property type="entry name" value="Chitin_synth_2"/>
    <property type="match status" value="1"/>
</dbReference>
<dbReference type="AlphaFoldDB" id="R7TXS7"/>
<keyword evidence="3" id="KW-1003">Cell membrane</keyword>
<evidence type="ECO:0000313" key="15">
    <source>
        <dbReference type="EMBL" id="ELT98539.1"/>
    </source>
</evidence>
<keyword evidence="5" id="KW-0808">Transferase</keyword>
<feature type="compositionally biased region" description="Basic and acidic residues" evidence="13">
    <location>
        <begin position="881"/>
        <end position="892"/>
    </location>
</feature>
<evidence type="ECO:0000256" key="10">
    <source>
        <dbReference type="ARBA" id="ARBA00023180"/>
    </source>
</evidence>
<feature type="region of interest" description="Disordered" evidence="13">
    <location>
        <begin position="64"/>
        <end position="101"/>
    </location>
</feature>
<evidence type="ECO:0000256" key="11">
    <source>
        <dbReference type="ARBA" id="ARBA00046329"/>
    </source>
</evidence>
<evidence type="ECO:0000256" key="9">
    <source>
        <dbReference type="ARBA" id="ARBA00023136"/>
    </source>
</evidence>
<keyword evidence="7 14" id="KW-1133">Transmembrane helix</keyword>
<evidence type="ECO:0000256" key="3">
    <source>
        <dbReference type="ARBA" id="ARBA00022475"/>
    </source>
</evidence>
<evidence type="ECO:0000256" key="7">
    <source>
        <dbReference type="ARBA" id="ARBA00022989"/>
    </source>
</evidence>
<dbReference type="OrthoDB" id="370884at2759"/>
<keyword evidence="9 14" id="KW-0472">Membrane</keyword>
<dbReference type="CDD" id="cd04190">
    <property type="entry name" value="Chitin_synth_C"/>
    <property type="match status" value="1"/>
</dbReference>
<evidence type="ECO:0000313" key="16">
    <source>
        <dbReference type="EnsemblMetazoa" id="CapteP177712"/>
    </source>
</evidence>
<keyword evidence="17" id="KW-1185">Reference proteome</keyword>
<dbReference type="InterPro" id="IPR004835">
    <property type="entry name" value="Chitin_synth"/>
</dbReference>
<dbReference type="SUPFAM" id="SSF53448">
    <property type="entry name" value="Nucleotide-diphospho-sugar transferases"/>
    <property type="match status" value="1"/>
</dbReference>
<evidence type="ECO:0000256" key="14">
    <source>
        <dbReference type="SAM" id="Phobius"/>
    </source>
</evidence>